<name>A0A1X6PH55_PORUM</name>
<accession>A0A1X6PH55</accession>
<dbReference type="EMBL" id="KV918779">
    <property type="protein sequence ID" value="OSX80197.1"/>
    <property type="molecule type" value="Genomic_DNA"/>
</dbReference>
<proteinExistence type="predicted"/>
<organism evidence="2 3">
    <name type="scientific">Porphyra umbilicalis</name>
    <name type="common">Purple laver</name>
    <name type="synonym">Red alga</name>
    <dbReference type="NCBI Taxonomy" id="2786"/>
    <lineage>
        <taxon>Eukaryota</taxon>
        <taxon>Rhodophyta</taxon>
        <taxon>Bangiophyceae</taxon>
        <taxon>Bangiales</taxon>
        <taxon>Bangiaceae</taxon>
        <taxon>Porphyra</taxon>
    </lineage>
</organism>
<feature type="region of interest" description="Disordered" evidence="1">
    <location>
        <begin position="209"/>
        <end position="228"/>
    </location>
</feature>
<evidence type="ECO:0000313" key="2">
    <source>
        <dbReference type="EMBL" id="OSX80197.1"/>
    </source>
</evidence>
<evidence type="ECO:0000256" key="1">
    <source>
        <dbReference type="SAM" id="MobiDB-lite"/>
    </source>
</evidence>
<keyword evidence="3" id="KW-1185">Reference proteome</keyword>
<gene>
    <name evidence="2" type="ORF">BU14_0057s0018</name>
</gene>
<feature type="compositionally biased region" description="Basic and acidic residues" evidence="1">
    <location>
        <begin position="293"/>
        <end position="318"/>
    </location>
</feature>
<feature type="region of interest" description="Disordered" evidence="1">
    <location>
        <begin position="292"/>
        <end position="380"/>
    </location>
</feature>
<feature type="region of interest" description="Disordered" evidence="1">
    <location>
        <begin position="42"/>
        <end position="76"/>
    </location>
</feature>
<sequence length="492" mass="54010">MVGVVERRPWWRLCRQQVLFASRRGARRRILVHEVATTPATRPALETALRPSGTNRRSPPTLRKTPVTAHRSLSCRPSPSSSLSTLCLGLIGGPLPAAQADALGQPLRQRLNLRVDPPRRRIVGRVLALDLLREQLPHARERPLPNRILIQPHRRDAAERRRRRRERHRPAAADAIARHGNGRQVGRRVGGEGARDFGDARRRQLIVVEEERRQPPPGGAEEGADPPRAVGAQLIARQVELREAPAGRSGRVGAAARRTTAAGIVVTVVAAARRGGGTPPPAPPRAACAAAIPERRIPQVDHRQHRGDGEDARRERLGARRPNRIVRQVEDAEARGAPVERGRERRRDAPHAARADAQRRQPQRRQRRGGGEEGGEGDHALVFEEVVVDAELGQRRHAVAAEGLPVGAVGGSAASTGAALTPPAVGQRQVVTDEGPRIRSEPIVLKGGRGEAPRRPDERRPRGADALGPKRIVRHVHRRHGRHARERRHQHG</sequence>
<feature type="compositionally biased region" description="Basic residues" evidence="1">
    <location>
        <begin position="471"/>
        <end position="492"/>
    </location>
</feature>
<protein>
    <submittedName>
        <fullName evidence="2">Uncharacterized protein</fullName>
    </submittedName>
</protein>
<evidence type="ECO:0000313" key="3">
    <source>
        <dbReference type="Proteomes" id="UP000218209"/>
    </source>
</evidence>
<feature type="compositionally biased region" description="Low complexity" evidence="1">
    <location>
        <begin position="415"/>
        <end position="424"/>
    </location>
</feature>
<dbReference type="AlphaFoldDB" id="A0A1X6PH55"/>
<reference evidence="2 3" key="1">
    <citation type="submission" date="2017-03" db="EMBL/GenBank/DDBJ databases">
        <title>WGS assembly of Porphyra umbilicalis.</title>
        <authorList>
            <person name="Brawley S.H."/>
            <person name="Blouin N.A."/>
            <person name="Ficko-Blean E."/>
            <person name="Wheeler G.L."/>
            <person name="Lohr M."/>
            <person name="Goodson H.V."/>
            <person name="Jenkins J.W."/>
            <person name="Blaby-Haas C.E."/>
            <person name="Helliwell K.E."/>
            <person name="Chan C."/>
            <person name="Marriage T."/>
            <person name="Bhattacharya D."/>
            <person name="Klein A.S."/>
            <person name="Badis Y."/>
            <person name="Brodie J."/>
            <person name="Cao Y."/>
            <person name="Collen J."/>
            <person name="Dittami S.M."/>
            <person name="Gachon C.M."/>
            <person name="Green B.R."/>
            <person name="Karpowicz S."/>
            <person name="Kim J.W."/>
            <person name="Kudahl U."/>
            <person name="Lin S."/>
            <person name="Michel G."/>
            <person name="Mittag M."/>
            <person name="Olson B.J."/>
            <person name="Pangilinan J."/>
            <person name="Peng Y."/>
            <person name="Qiu H."/>
            <person name="Shu S."/>
            <person name="Singer J.T."/>
            <person name="Smith A.G."/>
            <person name="Sprecher B.N."/>
            <person name="Wagner V."/>
            <person name="Wang W."/>
            <person name="Wang Z.-Y."/>
            <person name="Yan J."/>
            <person name="Yarish C."/>
            <person name="Zoeuner-Riek S."/>
            <person name="Zhuang Y."/>
            <person name="Zou Y."/>
            <person name="Lindquist E.A."/>
            <person name="Grimwood J."/>
            <person name="Barry K."/>
            <person name="Rokhsar D.S."/>
            <person name="Schmutz J."/>
            <person name="Stiller J.W."/>
            <person name="Grossman A.R."/>
            <person name="Prochnik S.E."/>
        </authorList>
    </citation>
    <scope>NUCLEOTIDE SEQUENCE [LARGE SCALE GENOMIC DNA]</scope>
    <source>
        <strain evidence="2">4086291</strain>
    </source>
</reference>
<feature type="compositionally biased region" description="Basic and acidic residues" evidence="1">
    <location>
        <begin position="327"/>
        <end position="359"/>
    </location>
</feature>
<feature type="region of interest" description="Disordered" evidence="1">
    <location>
        <begin position="415"/>
        <end position="492"/>
    </location>
</feature>
<feature type="compositionally biased region" description="Basic and acidic residues" evidence="1">
    <location>
        <begin position="448"/>
        <end position="463"/>
    </location>
</feature>
<dbReference type="Proteomes" id="UP000218209">
    <property type="component" value="Unassembled WGS sequence"/>
</dbReference>